<sequence length="122" mass="13510">MCGVLFRYGERVLRKCFSITPPACCESECLWPGMMGCNNRYGVLCRGHSSDETNCRINSWEILSTLLWSGREANKQKPYLAPTSPQGNSEHKVVTSSLSDNVQSFAYFDVCAMCVGQPCSAP</sequence>
<organism evidence="1 2">
    <name type="scientific">Trichonephila clavipes</name>
    <name type="common">Golden silk orbweaver</name>
    <name type="synonym">Nephila clavipes</name>
    <dbReference type="NCBI Taxonomy" id="2585209"/>
    <lineage>
        <taxon>Eukaryota</taxon>
        <taxon>Metazoa</taxon>
        <taxon>Ecdysozoa</taxon>
        <taxon>Arthropoda</taxon>
        <taxon>Chelicerata</taxon>
        <taxon>Arachnida</taxon>
        <taxon>Araneae</taxon>
        <taxon>Araneomorphae</taxon>
        <taxon>Entelegynae</taxon>
        <taxon>Araneoidea</taxon>
        <taxon>Nephilidae</taxon>
        <taxon>Trichonephila</taxon>
    </lineage>
</organism>
<comment type="caution">
    <text evidence="1">The sequence shown here is derived from an EMBL/GenBank/DDBJ whole genome shotgun (WGS) entry which is preliminary data.</text>
</comment>
<proteinExistence type="predicted"/>
<dbReference type="Proteomes" id="UP000887159">
    <property type="component" value="Unassembled WGS sequence"/>
</dbReference>
<keyword evidence="2" id="KW-1185">Reference proteome</keyword>
<accession>A0A8X6W814</accession>
<evidence type="ECO:0000313" key="2">
    <source>
        <dbReference type="Proteomes" id="UP000887159"/>
    </source>
</evidence>
<gene>
    <name evidence="1" type="ORF">TNCV_4073661</name>
</gene>
<evidence type="ECO:0000313" key="1">
    <source>
        <dbReference type="EMBL" id="GFY30053.1"/>
    </source>
</evidence>
<dbReference type="EMBL" id="BMAU01021390">
    <property type="protein sequence ID" value="GFY30053.1"/>
    <property type="molecule type" value="Genomic_DNA"/>
</dbReference>
<reference evidence="1" key="1">
    <citation type="submission" date="2020-08" db="EMBL/GenBank/DDBJ databases">
        <title>Multicomponent nature underlies the extraordinary mechanical properties of spider dragline silk.</title>
        <authorList>
            <person name="Kono N."/>
            <person name="Nakamura H."/>
            <person name="Mori M."/>
            <person name="Yoshida Y."/>
            <person name="Ohtoshi R."/>
            <person name="Malay A.D."/>
            <person name="Moran D.A.P."/>
            <person name="Tomita M."/>
            <person name="Numata K."/>
            <person name="Arakawa K."/>
        </authorList>
    </citation>
    <scope>NUCLEOTIDE SEQUENCE</scope>
</reference>
<dbReference type="AlphaFoldDB" id="A0A8X6W814"/>
<protein>
    <submittedName>
        <fullName evidence="1">Uncharacterized protein</fullName>
    </submittedName>
</protein>
<name>A0A8X6W814_TRICX</name>